<protein>
    <submittedName>
        <fullName evidence="1">Uncharacterized protein</fullName>
    </submittedName>
</protein>
<sequence length="163" mass="18484">MHFTSVILATLIVSLSVATPVQVNTTAPAKQDKQWTLSKVSRKRSHGGSTCNWRLHIRESLTLPQSNSTINSHHKKAHCAFQTVTFKHQDCRRMGFEHTPCSTTNDDYMISGGHDEHGFVVLVVEKKRENTRAFFGYTDEILDERDTIPPQTAPVEDYRLETS</sequence>
<evidence type="ECO:0000313" key="2">
    <source>
        <dbReference type="Proteomes" id="UP001143856"/>
    </source>
</evidence>
<gene>
    <name evidence="1" type="ORF">NUW58_g6494</name>
</gene>
<comment type="caution">
    <text evidence="1">The sequence shown here is derived from an EMBL/GenBank/DDBJ whole genome shotgun (WGS) entry which is preliminary data.</text>
</comment>
<reference evidence="1" key="1">
    <citation type="submission" date="2022-10" db="EMBL/GenBank/DDBJ databases">
        <title>Genome Sequence of Xylaria curta.</title>
        <authorList>
            <person name="Buettner E."/>
        </authorList>
    </citation>
    <scope>NUCLEOTIDE SEQUENCE</scope>
    <source>
        <strain evidence="1">Babe10</strain>
    </source>
</reference>
<organism evidence="1 2">
    <name type="scientific">Xylaria curta</name>
    <dbReference type="NCBI Taxonomy" id="42375"/>
    <lineage>
        <taxon>Eukaryota</taxon>
        <taxon>Fungi</taxon>
        <taxon>Dikarya</taxon>
        <taxon>Ascomycota</taxon>
        <taxon>Pezizomycotina</taxon>
        <taxon>Sordariomycetes</taxon>
        <taxon>Xylariomycetidae</taxon>
        <taxon>Xylariales</taxon>
        <taxon>Xylariaceae</taxon>
        <taxon>Xylaria</taxon>
    </lineage>
</organism>
<keyword evidence="2" id="KW-1185">Reference proteome</keyword>
<name>A0ACC1NUQ2_9PEZI</name>
<dbReference type="Proteomes" id="UP001143856">
    <property type="component" value="Unassembled WGS sequence"/>
</dbReference>
<proteinExistence type="predicted"/>
<accession>A0ACC1NUQ2</accession>
<evidence type="ECO:0000313" key="1">
    <source>
        <dbReference type="EMBL" id="KAJ2982211.1"/>
    </source>
</evidence>
<dbReference type="EMBL" id="JAPDGR010001480">
    <property type="protein sequence ID" value="KAJ2982211.1"/>
    <property type="molecule type" value="Genomic_DNA"/>
</dbReference>